<feature type="transmembrane region" description="Helical" evidence="8">
    <location>
        <begin position="80"/>
        <end position="99"/>
    </location>
</feature>
<protein>
    <submittedName>
        <fullName evidence="9">Uncharacterized protein</fullName>
    </submittedName>
</protein>
<dbReference type="PANTHER" id="PTHR11616:SF241">
    <property type="entry name" value="SODIUM- AND CHLORIDE-DEPENDENT GLYCINE TRANSPORTER 2"/>
    <property type="match status" value="1"/>
</dbReference>
<keyword evidence="7 8" id="KW-0472">Membrane</keyword>
<feature type="transmembrane region" description="Helical" evidence="8">
    <location>
        <begin position="407"/>
        <end position="432"/>
    </location>
</feature>
<keyword evidence="5" id="KW-0769">Symport</keyword>
<evidence type="ECO:0000256" key="4">
    <source>
        <dbReference type="ARBA" id="ARBA00022692"/>
    </source>
</evidence>
<dbReference type="Proteomes" id="UP001549920">
    <property type="component" value="Unassembled WGS sequence"/>
</dbReference>
<comment type="similarity">
    <text evidence="2">Belongs to the sodium:neurotransmitter symporter (SNF) (TC 2.A.22) family.</text>
</comment>
<gene>
    <name evidence="9" type="ORF">ABMA27_011705</name>
</gene>
<evidence type="ECO:0000256" key="8">
    <source>
        <dbReference type="SAM" id="Phobius"/>
    </source>
</evidence>
<keyword evidence="4 8" id="KW-0812">Transmembrane</keyword>
<organism evidence="9 10">
    <name type="scientific">Loxostege sticticalis</name>
    <name type="common">Beet webworm moth</name>
    <dbReference type="NCBI Taxonomy" id="481309"/>
    <lineage>
        <taxon>Eukaryota</taxon>
        <taxon>Metazoa</taxon>
        <taxon>Ecdysozoa</taxon>
        <taxon>Arthropoda</taxon>
        <taxon>Hexapoda</taxon>
        <taxon>Insecta</taxon>
        <taxon>Pterygota</taxon>
        <taxon>Neoptera</taxon>
        <taxon>Endopterygota</taxon>
        <taxon>Lepidoptera</taxon>
        <taxon>Glossata</taxon>
        <taxon>Ditrysia</taxon>
        <taxon>Pyraloidea</taxon>
        <taxon>Crambidae</taxon>
        <taxon>Pyraustinae</taxon>
        <taxon>Loxostege</taxon>
    </lineage>
</organism>
<comment type="subcellular location">
    <subcellularLocation>
        <location evidence="1">Membrane</location>
        <topology evidence="1">Multi-pass membrane protein</topology>
    </subcellularLocation>
</comment>
<evidence type="ECO:0000256" key="6">
    <source>
        <dbReference type="ARBA" id="ARBA00022989"/>
    </source>
</evidence>
<feature type="transmembrane region" description="Helical" evidence="8">
    <location>
        <begin position="507"/>
        <end position="532"/>
    </location>
</feature>
<proteinExistence type="inferred from homology"/>
<sequence length="645" mass="72441">MADTKGNSNSMETILTFENRNVSQWSVVWSTSHIPGMDTGTGGGPARRDSGRRRLRLGALIFGSFLTMHCRVTSSAITGGFFVFIIFLTLAIALLANPLRHFEIYLGQWSISGPGRAFRIIPMFDGIGLAICIYAIVRAICCCTIAAITAIYVMHSAADARLPFTYCRDFNLNTYEPILKEKKVLRLRQTLYYYLQFQFPTQKNDELTTIRPSTVGLYYGAWRNASLKNRKLKKMKRVDQPRQTKQIQMCKETYSGGFPLLFNTPAYNFFYVEVMRLRSDYNLGRVNVPLLISLAVVWAAIWIVLIGERIKHRRLIWNNMISCFVVVPWLWVVLLAVMAFTNIKAMQKILKDAFRLSAMQMMTVIADALEIALYIHSAGTGTELIHGKGLNHYAQGHIDPRLNAENVWYSSLVLLLTVLHSINAAVCALVDYAQVASQENHTIHESTLWNIPMYSKCMSTGNYSHLMSTLTFAGLTFSYMVVAYILLKTALHTIFEYRVKLVFIEQLVVAILILCCMGLSVLFATHGGIALLESVDAMMTGVAMPLICLLELIGLLFVYRGRDFVSDMNVATEENTCSSRIGTQWKIIPCITIFTIGFKIAVIAQSELPPHSLCLALVPLASVLLAVPFRAIYNAIIFIRDAKTK</sequence>
<evidence type="ECO:0000256" key="7">
    <source>
        <dbReference type="ARBA" id="ARBA00023136"/>
    </source>
</evidence>
<keyword evidence="6 8" id="KW-1133">Transmembrane helix</keyword>
<evidence type="ECO:0000256" key="5">
    <source>
        <dbReference type="ARBA" id="ARBA00022847"/>
    </source>
</evidence>
<feature type="transmembrane region" description="Helical" evidence="8">
    <location>
        <begin position="587"/>
        <end position="604"/>
    </location>
</feature>
<evidence type="ECO:0000256" key="1">
    <source>
        <dbReference type="ARBA" id="ARBA00004141"/>
    </source>
</evidence>
<feature type="transmembrane region" description="Helical" evidence="8">
    <location>
        <begin position="120"/>
        <end position="153"/>
    </location>
</feature>
<evidence type="ECO:0000256" key="2">
    <source>
        <dbReference type="ARBA" id="ARBA00006459"/>
    </source>
</evidence>
<feature type="transmembrane region" description="Helical" evidence="8">
    <location>
        <begin position="286"/>
        <end position="307"/>
    </location>
</feature>
<feature type="transmembrane region" description="Helical" evidence="8">
    <location>
        <begin position="538"/>
        <end position="559"/>
    </location>
</feature>
<evidence type="ECO:0000313" key="9">
    <source>
        <dbReference type="EMBL" id="KAL0895614.1"/>
    </source>
</evidence>
<keyword evidence="3" id="KW-0813">Transport</keyword>
<dbReference type="SUPFAM" id="SSF161070">
    <property type="entry name" value="SNF-like"/>
    <property type="match status" value="1"/>
</dbReference>
<evidence type="ECO:0000313" key="10">
    <source>
        <dbReference type="Proteomes" id="UP001549920"/>
    </source>
</evidence>
<evidence type="ECO:0000256" key="3">
    <source>
        <dbReference type="ARBA" id="ARBA00022448"/>
    </source>
</evidence>
<feature type="transmembrane region" description="Helical" evidence="8">
    <location>
        <begin position="319"/>
        <end position="341"/>
    </location>
</feature>
<feature type="transmembrane region" description="Helical" evidence="8">
    <location>
        <begin position="616"/>
        <end position="639"/>
    </location>
</feature>
<dbReference type="EMBL" id="JBEUOH010000003">
    <property type="protein sequence ID" value="KAL0895614.1"/>
    <property type="molecule type" value="Genomic_DNA"/>
</dbReference>
<dbReference type="InterPro" id="IPR000175">
    <property type="entry name" value="Na/ntran_symport"/>
</dbReference>
<dbReference type="PROSITE" id="PS50267">
    <property type="entry name" value="NA_NEUROTRAN_SYMP_3"/>
    <property type="match status" value="1"/>
</dbReference>
<feature type="transmembrane region" description="Helical" evidence="8">
    <location>
        <begin position="463"/>
        <end position="487"/>
    </location>
</feature>
<dbReference type="Pfam" id="PF00209">
    <property type="entry name" value="SNF"/>
    <property type="match status" value="2"/>
</dbReference>
<name>A0ABR3IH80_LOXSC</name>
<comment type="caution">
    <text evidence="9">The sequence shown here is derived from an EMBL/GenBank/DDBJ whole genome shotgun (WGS) entry which is preliminary data.</text>
</comment>
<reference evidence="9 10" key="1">
    <citation type="submission" date="2024-06" db="EMBL/GenBank/DDBJ databases">
        <title>A chromosome-level genome assembly of beet webworm, Loxostege sticticalis.</title>
        <authorList>
            <person name="Zhang Y."/>
        </authorList>
    </citation>
    <scope>NUCLEOTIDE SEQUENCE [LARGE SCALE GENOMIC DNA]</scope>
    <source>
        <strain evidence="9">AQ026</strain>
        <tissue evidence="9">Whole body</tissue>
    </source>
</reference>
<accession>A0ABR3IH80</accession>
<dbReference type="PANTHER" id="PTHR11616">
    <property type="entry name" value="SODIUM/CHLORIDE DEPENDENT TRANSPORTER"/>
    <property type="match status" value="1"/>
</dbReference>
<keyword evidence="10" id="KW-1185">Reference proteome</keyword>
<dbReference type="InterPro" id="IPR037272">
    <property type="entry name" value="SNS_sf"/>
</dbReference>